<keyword evidence="3" id="KW-1185">Reference proteome</keyword>
<feature type="transmembrane region" description="Helical" evidence="1">
    <location>
        <begin position="127"/>
        <end position="149"/>
    </location>
</feature>
<dbReference type="PANTHER" id="PTHR40031:SF1">
    <property type="entry name" value="MEMBRANE-BOUND METAL-DEPENDENT HYDROLASE"/>
    <property type="match status" value="1"/>
</dbReference>
<evidence type="ECO:0000313" key="3">
    <source>
        <dbReference type="Proteomes" id="UP001164803"/>
    </source>
</evidence>
<feature type="transmembrane region" description="Helical" evidence="1">
    <location>
        <begin position="155"/>
        <end position="173"/>
    </location>
</feature>
<dbReference type="RefSeq" id="WP_268045400.1">
    <property type="nucleotide sequence ID" value="NZ_CP104064.1"/>
</dbReference>
<dbReference type="InterPro" id="IPR053170">
    <property type="entry name" value="Transcription_regulator"/>
</dbReference>
<keyword evidence="1" id="KW-0472">Membrane</keyword>
<dbReference type="PANTHER" id="PTHR40031">
    <property type="entry name" value="HYPOTHETICAL MEMBRANE SPANNING PROTEIN"/>
    <property type="match status" value="1"/>
</dbReference>
<dbReference type="Proteomes" id="UP001164803">
    <property type="component" value="Chromosome"/>
</dbReference>
<evidence type="ECO:0000313" key="2">
    <source>
        <dbReference type="EMBL" id="WAH37869.1"/>
    </source>
</evidence>
<name>A0ABY6Z539_9BACL</name>
<sequence length="352" mass="39490">MDTTAHAVVGAGVFATYAASGSSLGTGVAIASFTAAVLGAEAPDIDIVYQLFRGPVAYLYQHRQISHSLPMWFVYSFVIAGIVDLFASGHFWLYFWLSLAGVLTHVGTDMLTTYGTRAFWPFTNRRWHADCLFVVEPIYIILFVIGLVLVQLGSAFVPTVIFLDLVAIIYTLWRIVLRLWLGRILTTALAPEEREIWRVIPTIFPVPHGYKYVVKNGLDYRLGSFTWTGTPVEEARITSQSNPAVTFALKHSRVGRAMAWFSPTLIADTRQDGAWTVVRLADASVRYGDSLCFSGVIDLAKTKHDDFTVIHEGLRAQDLHTQKLWHDSFRAVGERIRLYIPIPRGYRSKSRD</sequence>
<dbReference type="EMBL" id="CP104064">
    <property type="protein sequence ID" value="WAH37869.1"/>
    <property type="molecule type" value="Genomic_DNA"/>
</dbReference>
<proteinExistence type="predicted"/>
<dbReference type="GO" id="GO:0016787">
    <property type="term" value="F:hydrolase activity"/>
    <property type="evidence" value="ECO:0007669"/>
    <property type="project" value="UniProtKB-KW"/>
</dbReference>
<dbReference type="InterPro" id="IPR007404">
    <property type="entry name" value="YdjM-like"/>
</dbReference>
<reference evidence="2" key="1">
    <citation type="submission" date="2022-08" db="EMBL/GenBank/DDBJ databases">
        <title>Alicyclobacillus dauci DSM2870, complete genome.</title>
        <authorList>
            <person name="Wang Q."/>
            <person name="Cai R."/>
            <person name="Wang Z."/>
        </authorList>
    </citation>
    <scope>NUCLEOTIDE SEQUENCE</scope>
    <source>
        <strain evidence="2">DSM 28700</strain>
    </source>
</reference>
<keyword evidence="2" id="KW-0378">Hydrolase</keyword>
<gene>
    <name evidence="2" type="ORF">NZD86_05035</name>
</gene>
<keyword evidence="1" id="KW-0812">Transmembrane</keyword>
<accession>A0ABY6Z539</accession>
<feature type="transmembrane region" description="Helical" evidence="1">
    <location>
        <begin position="69"/>
        <end position="87"/>
    </location>
</feature>
<organism evidence="2 3">
    <name type="scientific">Alicyclobacillus dauci</name>
    <dbReference type="NCBI Taxonomy" id="1475485"/>
    <lineage>
        <taxon>Bacteria</taxon>
        <taxon>Bacillati</taxon>
        <taxon>Bacillota</taxon>
        <taxon>Bacilli</taxon>
        <taxon>Bacillales</taxon>
        <taxon>Alicyclobacillaceae</taxon>
        <taxon>Alicyclobacillus</taxon>
    </lineage>
</organism>
<dbReference type="Pfam" id="PF04307">
    <property type="entry name" value="YdjM"/>
    <property type="match status" value="1"/>
</dbReference>
<keyword evidence="1" id="KW-1133">Transmembrane helix</keyword>
<evidence type="ECO:0000256" key="1">
    <source>
        <dbReference type="SAM" id="Phobius"/>
    </source>
</evidence>
<protein>
    <submittedName>
        <fullName evidence="2">Metal-dependent hydrolase</fullName>
    </submittedName>
</protein>